<evidence type="ECO:0000259" key="1">
    <source>
        <dbReference type="Pfam" id="PF01408"/>
    </source>
</evidence>
<evidence type="ECO:0000313" key="3">
    <source>
        <dbReference type="Proteomes" id="UP000095651"/>
    </source>
</evidence>
<dbReference type="InterPro" id="IPR036291">
    <property type="entry name" value="NAD(P)-bd_dom_sf"/>
</dbReference>
<dbReference type="SUPFAM" id="SSF51735">
    <property type="entry name" value="NAD(P)-binding Rossmann-fold domains"/>
    <property type="match status" value="1"/>
</dbReference>
<feature type="domain" description="Gfo/Idh/MocA-like oxidoreductase N-terminal" evidence="1">
    <location>
        <begin position="15"/>
        <end position="132"/>
    </location>
</feature>
<dbReference type="InterPro" id="IPR000683">
    <property type="entry name" value="Gfo/Idh/MocA-like_OxRdtase_N"/>
</dbReference>
<dbReference type="Proteomes" id="UP000095651">
    <property type="component" value="Unassembled WGS sequence"/>
</dbReference>
<accession>A0A174CD14</accession>
<dbReference type="AlphaFoldDB" id="A0A174CD14"/>
<proteinExistence type="predicted"/>
<evidence type="ECO:0000313" key="2">
    <source>
        <dbReference type="EMBL" id="CUO11401.1"/>
    </source>
</evidence>
<dbReference type="GO" id="GO:0000166">
    <property type="term" value="F:nucleotide binding"/>
    <property type="evidence" value="ECO:0007669"/>
    <property type="project" value="InterPro"/>
</dbReference>
<dbReference type="EMBL" id="CYZE01000004">
    <property type="protein sequence ID" value="CUO11401.1"/>
    <property type="molecule type" value="Genomic_DNA"/>
</dbReference>
<name>A0A174CD14_9FIRM</name>
<dbReference type="RefSeq" id="WP_055654455.1">
    <property type="nucleotide sequence ID" value="NZ_CABIXC010000004.1"/>
</dbReference>
<dbReference type="PANTHER" id="PTHR43377">
    <property type="entry name" value="BILIVERDIN REDUCTASE A"/>
    <property type="match status" value="1"/>
</dbReference>
<dbReference type="Pfam" id="PF01408">
    <property type="entry name" value="GFO_IDH_MocA"/>
    <property type="match status" value="1"/>
</dbReference>
<organism evidence="2 3">
    <name type="scientific">Hungatella hathewayi</name>
    <dbReference type="NCBI Taxonomy" id="154046"/>
    <lineage>
        <taxon>Bacteria</taxon>
        <taxon>Bacillati</taxon>
        <taxon>Bacillota</taxon>
        <taxon>Clostridia</taxon>
        <taxon>Lachnospirales</taxon>
        <taxon>Lachnospiraceae</taxon>
        <taxon>Hungatella</taxon>
    </lineage>
</organism>
<gene>
    <name evidence="2" type="ORF">ERS852407_01873</name>
</gene>
<dbReference type="Gene3D" id="3.40.50.720">
    <property type="entry name" value="NAD(P)-binding Rossmann-like Domain"/>
    <property type="match status" value="1"/>
</dbReference>
<protein>
    <submittedName>
        <fullName evidence="2">Oxidoreductase domain-containing protein</fullName>
    </submittedName>
</protein>
<dbReference type="PANTHER" id="PTHR43377:SF1">
    <property type="entry name" value="BILIVERDIN REDUCTASE A"/>
    <property type="match status" value="1"/>
</dbReference>
<reference evidence="2 3" key="1">
    <citation type="submission" date="2015-09" db="EMBL/GenBank/DDBJ databases">
        <authorList>
            <consortium name="Pathogen Informatics"/>
        </authorList>
    </citation>
    <scope>NUCLEOTIDE SEQUENCE [LARGE SCALE GENOMIC DNA]</scope>
    <source>
        <strain evidence="2 3">2789STDY5608850</strain>
    </source>
</reference>
<dbReference type="InterPro" id="IPR051450">
    <property type="entry name" value="Gfo/Idh/MocA_Oxidoreductases"/>
</dbReference>
<sequence length="377" mass="42873">MKMTIDRTALEKKPLRFVVIGSGWRSLFYWRIACAYPELFTMEAMLCRTEEKAGHMRKQYGVPAVTSEASCEAMKPDFVVVAVNKASIFPVTKQWAGKGFPVLCETPAALELDELKELWRMKMEEGAKIQVAEQYFLYPSFAAVAEVVRRGYLGEASMMTLSAVHDYHGASIIRRMLGTGLQNMTIYGKEYPFTLMETDSRDGAITDGRMSERMRRRVTFEFEDGKTAFYDFSSVQYHSYIRSRHLNVQGMTGELNDWTVRYVKEEAQPSGRRFLPMEQTMSVERNASGSGIIRISLGEEQLYVNPFVHMGLKQVLPQDETAIAVLMMGMRRYIEEGLECYPLAEGLQDAYALILINEALKSPGRPVRSETQIWAGI</sequence>